<evidence type="ECO:0000313" key="3">
    <source>
        <dbReference type="Proteomes" id="UP000094527"/>
    </source>
</evidence>
<accession>A0A1D2NG86</accession>
<comment type="caution">
    <text evidence="2">The sequence shown here is derived from an EMBL/GenBank/DDBJ whole genome shotgun (WGS) entry which is preliminary data.</text>
</comment>
<organism evidence="2 3">
    <name type="scientific">Orchesella cincta</name>
    <name type="common">Springtail</name>
    <name type="synonym">Podura cincta</name>
    <dbReference type="NCBI Taxonomy" id="48709"/>
    <lineage>
        <taxon>Eukaryota</taxon>
        <taxon>Metazoa</taxon>
        <taxon>Ecdysozoa</taxon>
        <taxon>Arthropoda</taxon>
        <taxon>Hexapoda</taxon>
        <taxon>Collembola</taxon>
        <taxon>Entomobryomorpha</taxon>
        <taxon>Entomobryoidea</taxon>
        <taxon>Orchesellidae</taxon>
        <taxon>Orchesellinae</taxon>
        <taxon>Orchesella</taxon>
    </lineage>
</organism>
<proteinExistence type="predicted"/>
<sequence length="180" mass="19626">QQLKVISLIMANQQFGNGQSQSPMSTNVPDGRHPPPTPVNIKQTTALNLFLMGQGRANVQLGFPTPQGLMDYFGNVNEETMASQQPQQQQMPVEFATAAGNTVPLPANNTGRRPYKSGVKSGSPASDSKVGEAPGMRMTRMNRIHQTGSRHWAMEIQMVARAPQLLTKNCSQIPLNFILV</sequence>
<gene>
    <name evidence="2" type="ORF">Ocin01_02595</name>
</gene>
<dbReference type="Proteomes" id="UP000094527">
    <property type="component" value="Unassembled WGS sequence"/>
</dbReference>
<feature type="region of interest" description="Disordered" evidence="1">
    <location>
        <begin position="103"/>
        <end position="136"/>
    </location>
</feature>
<evidence type="ECO:0000313" key="2">
    <source>
        <dbReference type="EMBL" id="ODN04115.1"/>
    </source>
</evidence>
<name>A0A1D2NG86_ORCCI</name>
<reference evidence="2 3" key="1">
    <citation type="journal article" date="2016" name="Genome Biol. Evol.">
        <title>Gene Family Evolution Reflects Adaptation to Soil Environmental Stressors in the Genome of the Collembolan Orchesella cincta.</title>
        <authorList>
            <person name="Faddeeva-Vakhrusheva A."/>
            <person name="Derks M.F."/>
            <person name="Anvar S.Y."/>
            <person name="Agamennone V."/>
            <person name="Suring W."/>
            <person name="Smit S."/>
            <person name="van Straalen N.M."/>
            <person name="Roelofs D."/>
        </authorList>
    </citation>
    <scope>NUCLEOTIDE SEQUENCE [LARGE SCALE GENOMIC DNA]</scope>
    <source>
        <tissue evidence="2">Mixed pool</tissue>
    </source>
</reference>
<dbReference type="AlphaFoldDB" id="A0A1D2NG86"/>
<keyword evidence="3" id="KW-1185">Reference proteome</keyword>
<evidence type="ECO:0000256" key="1">
    <source>
        <dbReference type="SAM" id="MobiDB-lite"/>
    </source>
</evidence>
<protein>
    <submittedName>
        <fullName evidence="2">Uncharacterized protein</fullName>
    </submittedName>
</protein>
<dbReference type="EMBL" id="LJIJ01000055">
    <property type="protein sequence ID" value="ODN04115.1"/>
    <property type="molecule type" value="Genomic_DNA"/>
</dbReference>
<feature type="non-terminal residue" evidence="2">
    <location>
        <position position="1"/>
    </location>
</feature>